<evidence type="ECO:0000256" key="2">
    <source>
        <dbReference type="ARBA" id="ARBA00010231"/>
    </source>
</evidence>
<evidence type="ECO:0000256" key="5">
    <source>
        <dbReference type="ARBA" id="ARBA00022842"/>
    </source>
</evidence>
<dbReference type="InterPro" id="IPR005845">
    <property type="entry name" value="A-D-PHexomutase_a/b/a-II"/>
</dbReference>
<comment type="cofactor">
    <cofactor evidence="1">
        <name>Mg(2+)</name>
        <dbReference type="ChEBI" id="CHEBI:18420"/>
    </cofactor>
</comment>
<dbReference type="Gene3D" id="3.40.120.10">
    <property type="entry name" value="Alpha-D-Glucose-1,6-Bisphosphate, subunit A, domain 3"/>
    <property type="match status" value="3"/>
</dbReference>
<comment type="similarity">
    <text evidence="2">Belongs to the phosphohexose mutase family.</text>
</comment>
<evidence type="ECO:0000259" key="8">
    <source>
        <dbReference type="Pfam" id="PF02879"/>
    </source>
</evidence>
<dbReference type="PANTHER" id="PTHR43771:SF2">
    <property type="entry name" value="PHOSPHOMANNOMUTASE_PHOSPHOGLUCOMUTASE"/>
    <property type="match status" value="1"/>
</dbReference>
<evidence type="ECO:0000256" key="4">
    <source>
        <dbReference type="ARBA" id="ARBA00022723"/>
    </source>
</evidence>
<feature type="non-terminal residue" evidence="9">
    <location>
        <position position="330"/>
    </location>
</feature>
<sequence>MQVNPSIFREYDIRGIAGEKFEEKALQEYEKWYGKFPGITITPEVAVVLGKAYGTRIRKRGGKKIIIGHEERQYGKELKNQFIEGVLSTGCDVYDAGVSLTPVIYFSTAYYKLDGGVNVTGSHNVYFFNGFKMMAKDVYPIFAEEIQEMKRIIESEDYYKDSGGNLSEKNTIEDYITYLLQHNKLKRKLKVVLDCGNGSAGIFAPEIIRKLGCEVIEMYSEVNASFPNHLPDPEDIYMMRELSERVVKEKADLGIGLDADGDRFGCVDENGEFIYADRMLLLIARDILSRNKDKKILYDIKCTRYLDNLIPKYGGVPLMHVTGHAPIKAT</sequence>
<evidence type="ECO:0000259" key="7">
    <source>
        <dbReference type="Pfam" id="PF02878"/>
    </source>
</evidence>
<keyword evidence="5" id="KW-0460">Magnesium</keyword>
<dbReference type="Pfam" id="PF02878">
    <property type="entry name" value="PGM_PMM_I"/>
    <property type="match status" value="1"/>
</dbReference>
<accession>A0A1F7XYF2</accession>
<dbReference type="GO" id="GO:0016868">
    <property type="term" value="F:intramolecular phosphotransferase activity"/>
    <property type="evidence" value="ECO:0007669"/>
    <property type="project" value="InterPro"/>
</dbReference>
<dbReference type="GO" id="GO:0005975">
    <property type="term" value="P:carbohydrate metabolic process"/>
    <property type="evidence" value="ECO:0007669"/>
    <property type="project" value="InterPro"/>
</dbReference>
<feature type="domain" description="Alpha-D-phosphohexomutase alpha/beta/alpha" evidence="8">
    <location>
        <begin position="175"/>
        <end position="271"/>
    </location>
</feature>
<name>A0A1F7XYF2_9BACT</name>
<keyword evidence="3" id="KW-0597">Phosphoprotein</keyword>
<dbReference type="Pfam" id="PF02879">
    <property type="entry name" value="PGM_PMM_II"/>
    <property type="match status" value="1"/>
</dbReference>
<dbReference type="PRINTS" id="PR00509">
    <property type="entry name" value="PGMPMM"/>
</dbReference>
<evidence type="ECO:0000256" key="6">
    <source>
        <dbReference type="ARBA" id="ARBA00023235"/>
    </source>
</evidence>
<proteinExistence type="inferred from homology"/>
<gene>
    <name evidence="9" type="ORF">A2863_01930</name>
</gene>
<dbReference type="InterPro" id="IPR016055">
    <property type="entry name" value="A-D-PHexomutase_a/b/a-I/II/III"/>
</dbReference>
<dbReference type="PANTHER" id="PTHR43771">
    <property type="entry name" value="PHOSPHOMANNOMUTASE"/>
    <property type="match status" value="1"/>
</dbReference>
<evidence type="ECO:0000256" key="3">
    <source>
        <dbReference type="ARBA" id="ARBA00022553"/>
    </source>
</evidence>
<reference evidence="9 10" key="1">
    <citation type="journal article" date="2016" name="Nat. Commun.">
        <title>Thousands of microbial genomes shed light on interconnected biogeochemical processes in an aquifer system.</title>
        <authorList>
            <person name="Anantharaman K."/>
            <person name="Brown C.T."/>
            <person name="Hug L.A."/>
            <person name="Sharon I."/>
            <person name="Castelle C.J."/>
            <person name="Probst A.J."/>
            <person name="Thomas B.C."/>
            <person name="Singh A."/>
            <person name="Wilkins M.J."/>
            <person name="Karaoz U."/>
            <person name="Brodie E.L."/>
            <person name="Williams K.H."/>
            <person name="Hubbard S.S."/>
            <person name="Banfield J.F."/>
        </authorList>
    </citation>
    <scope>NUCLEOTIDE SEQUENCE [LARGE SCALE GENOMIC DNA]</scope>
</reference>
<feature type="domain" description="Alpha-D-phosphohexomutase alpha/beta/alpha" evidence="7">
    <location>
        <begin position="34"/>
        <end position="159"/>
    </location>
</feature>
<evidence type="ECO:0000313" key="10">
    <source>
        <dbReference type="Proteomes" id="UP000178750"/>
    </source>
</evidence>
<keyword evidence="6" id="KW-0413">Isomerase</keyword>
<keyword evidence="4" id="KW-0479">Metal-binding</keyword>
<organism evidence="9 10">
    <name type="scientific">Candidatus Woesebacteria bacterium RIFCSPHIGHO2_01_FULL_38_9b</name>
    <dbReference type="NCBI Taxonomy" id="1802493"/>
    <lineage>
        <taxon>Bacteria</taxon>
        <taxon>Candidatus Woeseibacteriota</taxon>
    </lineage>
</organism>
<evidence type="ECO:0008006" key="11">
    <source>
        <dbReference type="Google" id="ProtNLM"/>
    </source>
</evidence>
<dbReference type="InterPro" id="IPR005844">
    <property type="entry name" value="A-D-PHexomutase_a/b/a-I"/>
</dbReference>
<dbReference type="SUPFAM" id="SSF53738">
    <property type="entry name" value="Phosphoglucomutase, first 3 domains"/>
    <property type="match status" value="3"/>
</dbReference>
<dbReference type="AlphaFoldDB" id="A0A1F7XYF2"/>
<evidence type="ECO:0000256" key="1">
    <source>
        <dbReference type="ARBA" id="ARBA00001946"/>
    </source>
</evidence>
<protein>
    <recommendedName>
        <fullName evidence="11">Phosphoglucomutase</fullName>
    </recommendedName>
</protein>
<comment type="caution">
    <text evidence="9">The sequence shown here is derived from an EMBL/GenBank/DDBJ whole genome shotgun (WGS) entry which is preliminary data.</text>
</comment>
<evidence type="ECO:0000313" key="9">
    <source>
        <dbReference type="EMBL" id="OGM20061.1"/>
    </source>
</evidence>
<dbReference type="EMBL" id="MGGF01000073">
    <property type="protein sequence ID" value="OGM20061.1"/>
    <property type="molecule type" value="Genomic_DNA"/>
</dbReference>
<dbReference type="Proteomes" id="UP000178750">
    <property type="component" value="Unassembled WGS sequence"/>
</dbReference>
<dbReference type="GO" id="GO:0046872">
    <property type="term" value="F:metal ion binding"/>
    <property type="evidence" value="ECO:0007669"/>
    <property type="project" value="UniProtKB-KW"/>
</dbReference>
<dbReference type="InterPro" id="IPR005841">
    <property type="entry name" value="Alpha-D-phosphohexomutase_SF"/>
</dbReference>